<protein>
    <submittedName>
        <fullName evidence="2">Uncharacterized protein</fullName>
    </submittedName>
</protein>
<feature type="coiled-coil region" evidence="1">
    <location>
        <begin position="2"/>
        <end position="50"/>
    </location>
</feature>
<organism evidence="2 3">
    <name type="scientific">Diabrotica virgifera virgifera</name>
    <name type="common">western corn rootworm</name>
    <dbReference type="NCBI Taxonomy" id="50390"/>
    <lineage>
        <taxon>Eukaryota</taxon>
        <taxon>Metazoa</taxon>
        <taxon>Ecdysozoa</taxon>
        <taxon>Arthropoda</taxon>
        <taxon>Hexapoda</taxon>
        <taxon>Insecta</taxon>
        <taxon>Pterygota</taxon>
        <taxon>Neoptera</taxon>
        <taxon>Endopterygota</taxon>
        <taxon>Coleoptera</taxon>
        <taxon>Polyphaga</taxon>
        <taxon>Cucujiformia</taxon>
        <taxon>Chrysomeloidea</taxon>
        <taxon>Chrysomelidae</taxon>
        <taxon>Galerucinae</taxon>
        <taxon>Diabroticina</taxon>
        <taxon>Diabroticites</taxon>
        <taxon>Diabrotica</taxon>
    </lineage>
</organism>
<proteinExistence type="predicted"/>
<dbReference type="EnsemblMetazoa" id="XM_050660485.1">
    <property type="protein sequence ID" value="XP_050516442.1"/>
    <property type="gene ID" value="LOC126891306"/>
</dbReference>
<evidence type="ECO:0000313" key="3">
    <source>
        <dbReference type="Proteomes" id="UP001652700"/>
    </source>
</evidence>
<evidence type="ECO:0000256" key="1">
    <source>
        <dbReference type="SAM" id="Coils"/>
    </source>
</evidence>
<dbReference type="Proteomes" id="UP001652700">
    <property type="component" value="Unplaced"/>
</dbReference>
<name>A0ABM5L1X7_DIAVI</name>
<sequence>MIKELLQENKENHEIIKNIKEENQQLRRDLENLKGRLEEMENKLESKEKETTKNNIVIRGIKIEQPDADKQIEQLIKEKLKIDIKITRENKQLTIATVANLTDKKAILREKRQLKGTHIFIDEDLSKNERKIQKIIRDRANMERKQGNRIKMGYKKLRINGALWRWSNEGEKLEPN</sequence>
<keyword evidence="3" id="KW-1185">Reference proteome</keyword>
<dbReference type="RefSeq" id="XP_050516442.1">
    <property type="nucleotide sequence ID" value="XM_050660485.1"/>
</dbReference>
<reference evidence="2" key="1">
    <citation type="submission" date="2025-05" db="UniProtKB">
        <authorList>
            <consortium name="EnsemblMetazoa"/>
        </authorList>
    </citation>
    <scope>IDENTIFICATION</scope>
</reference>
<accession>A0ABM5L1X7</accession>
<dbReference type="GeneID" id="126891306"/>
<evidence type="ECO:0000313" key="2">
    <source>
        <dbReference type="EnsemblMetazoa" id="XP_050516442.1"/>
    </source>
</evidence>
<keyword evidence="1" id="KW-0175">Coiled coil</keyword>